<proteinExistence type="predicted"/>
<evidence type="ECO:0000313" key="2">
    <source>
        <dbReference type="Proteomes" id="UP000054279"/>
    </source>
</evidence>
<protein>
    <submittedName>
        <fullName evidence="1">Unplaced genomic scaffold SPHSTscaffold_30, whole genome shotgun sequence</fullName>
    </submittedName>
</protein>
<organism evidence="1 2">
    <name type="scientific">Sphaerobolus stellatus (strain SS14)</name>
    <dbReference type="NCBI Taxonomy" id="990650"/>
    <lineage>
        <taxon>Eukaryota</taxon>
        <taxon>Fungi</taxon>
        <taxon>Dikarya</taxon>
        <taxon>Basidiomycota</taxon>
        <taxon>Agaricomycotina</taxon>
        <taxon>Agaricomycetes</taxon>
        <taxon>Phallomycetidae</taxon>
        <taxon>Geastrales</taxon>
        <taxon>Sphaerobolaceae</taxon>
        <taxon>Sphaerobolus</taxon>
    </lineage>
</organism>
<dbReference type="Proteomes" id="UP000054279">
    <property type="component" value="Unassembled WGS sequence"/>
</dbReference>
<name>A0A0C9VV45_SPHS4</name>
<dbReference type="HOGENOM" id="CLU_036316_4_1_1"/>
<evidence type="ECO:0000313" key="1">
    <source>
        <dbReference type="EMBL" id="KIJ46934.1"/>
    </source>
</evidence>
<gene>
    <name evidence="1" type="ORF">M422DRAFT_778328</name>
</gene>
<dbReference type="AlphaFoldDB" id="A0A0C9VV45"/>
<accession>A0A0C9VV45</accession>
<dbReference type="OrthoDB" id="2788229at2759"/>
<dbReference type="EMBL" id="KN837105">
    <property type="protein sequence ID" value="KIJ46934.1"/>
    <property type="molecule type" value="Genomic_DNA"/>
</dbReference>
<reference evidence="1 2" key="1">
    <citation type="submission" date="2014-06" db="EMBL/GenBank/DDBJ databases">
        <title>Evolutionary Origins and Diversification of the Mycorrhizal Mutualists.</title>
        <authorList>
            <consortium name="DOE Joint Genome Institute"/>
            <consortium name="Mycorrhizal Genomics Consortium"/>
            <person name="Kohler A."/>
            <person name="Kuo A."/>
            <person name="Nagy L.G."/>
            <person name="Floudas D."/>
            <person name="Copeland A."/>
            <person name="Barry K.W."/>
            <person name="Cichocki N."/>
            <person name="Veneault-Fourrey C."/>
            <person name="LaButti K."/>
            <person name="Lindquist E.A."/>
            <person name="Lipzen A."/>
            <person name="Lundell T."/>
            <person name="Morin E."/>
            <person name="Murat C."/>
            <person name="Riley R."/>
            <person name="Ohm R."/>
            <person name="Sun H."/>
            <person name="Tunlid A."/>
            <person name="Henrissat B."/>
            <person name="Grigoriev I.V."/>
            <person name="Hibbett D.S."/>
            <person name="Martin F."/>
        </authorList>
    </citation>
    <scope>NUCLEOTIDE SEQUENCE [LARGE SCALE GENOMIC DNA]</scope>
    <source>
        <strain evidence="1 2">SS14</strain>
    </source>
</reference>
<keyword evidence="2" id="KW-1185">Reference proteome</keyword>
<sequence>MKNKKENGNGQLRVTWANLKPEIPLPQVLVNRIVDFLHSHRRSLKSCHLVNRQLSRAAKRHIFNAISLNQLRSRDFMEIATSDPDIRTLVRRVTLSDSGYDDDPVATDVLGKLFPSLSELILVRSELACMLNFPRVRNISIRGYDFFSTLNLIEVVALHPNLDQLELIFVSLLQESLPTFSGTNTPSLQRPNRRSSRRLSSLTLFNFHELKKVPLKTVTARSSHGAVYTLIEGLKTYNPAFELERLVLTRIRDEDVDDVNDTLERLGHQLRYLEFDVSSAPTIYAIDTVIESLTLRWSTGLTTLCLPAYRSFSLNIQDDNPARSSSAIPRLLQTVTSRSLSKIIFRIHAKHSVMILPNLEVIDSLLMGEKFPNLREVHCELIGSTMAGEHFDEIRQKMPSSSSSSKLFLSAFHTLLDQ</sequence>